<accession>A0ABV7KWL6</accession>
<reference evidence="2" key="1">
    <citation type="journal article" date="2019" name="Int. J. Syst. Evol. Microbiol.">
        <title>The Global Catalogue of Microorganisms (GCM) 10K type strain sequencing project: providing services to taxonomists for standard genome sequencing and annotation.</title>
        <authorList>
            <consortium name="The Broad Institute Genomics Platform"/>
            <consortium name="The Broad Institute Genome Sequencing Center for Infectious Disease"/>
            <person name="Wu L."/>
            <person name="Ma J."/>
        </authorList>
    </citation>
    <scope>NUCLEOTIDE SEQUENCE [LARGE SCALE GENOMIC DNA]</scope>
    <source>
        <strain evidence="2">KCTC 42964</strain>
    </source>
</reference>
<evidence type="ECO:0000313" key="1">
    <source>
        <dbReference type="EMBL" id="MFC3226544.1"/>
    </source>
</evidence>
<dbReference type="Proteomes" id="UP001595528">
    <property type="component" value="Unassembled WGS sequence"/>
</dbReference>
<organism evidence="1 2">
    <name type="scientific">Marinibaculum pumilum</name>
    <dbReference type="NCBI Taxonomy" id="1766165"/>
    <lineage>
        <taxon>Bacteria</taxon>
        <taxon>Pseudomonadati</taxon>
        <taxon>Pseudomonadota</taxon>
        <taxon>Alphaproteobacteria</taxon>
        <taxon>Rhodospirillales</taxon>
        <taxon>Rhodospirillaceae</taxon>
        <taxon>Marinibaculum</taxon>
    </lineage>
</organism>
<dbReference type="EMBL" id="JBHRTR010000014">
    <property type="protein sequence ID" value="MFC3226544.1"/>
    <property type="molecule type" value="Genomic_DNA"/>
</dbReference>
<evidence type="ECO:0008006" key="3">
    <source>
        <dbReference type="Google" id="ProtNLM"/>
    </source>
</evidence>
<gene>
    <name evidence="1" type="ORF">ACFOGJ_04840</name>
</gene>
<evidence type="ECO:0000313" key="2">
    <source>
        <dbReference type="Proteomes" id="UP001595528"/>
    </source>
</evidence>
<comment type="caution">
    <text evidence="1">The sequence shown here is derived from an EMBL/GenBank/DDBJ whole genome shotgun (WGS) entry which is preliminary data.</text>
</comment>
<sequence length="168" mass="18022">MSLTQVEARSRDAARLEELTFEIFDAIRSHDPHRFNAASESLEGFSTDITIATALRDEAHRVRSHAALDLQDQALTDFRQLADRIAGTGAALAIAAKAAETGKEALFLPTLGAHAQRGLAVLKELKATAEAIDAKLANVDLTELRSTIDVAQAAFEDMKSAAKAIRGL</sequence>
<keyword evidence="2" id="KW-1185">Reference proteome</keyword>
<protein>
    <recommendedName>
        <fullName evidence="3">HPt domain-containing protein</fullName>
    </recommendedName>
</protein>
<proteinExistence type="predicted"/>
<dbReference type="RefSeq" id="WP_379898572.1">
    <property type="nucleotide sequence ID" value="NZ_JBHRTR010000014.1"/>
</dbReference>
<name>A0ABV7KWL6_9PROT</name>